<keyword evidence="4" id="KW-1185">Reference proteome</keyword>
<evidence type="ECO:0000259" key="3">
    <source>
        <dbReference type="PROSITE" id="PS51498"/>
    </source>
</evidence>
<dbReference type="RefSeq" id="XP_013789446.1">
    <property type="nucleotide sequence ID" value="XM_013933992.2"/>
</dbReference>
<dbReference type="PANTHER" id="PTHR12296:SF30">
    <property type="entry name" value="DENN DOMAIN-CONTAINING PROTEIN CRAG"/>
    <property type="match status" value="1"/>
</dbReference>
<dbReference type="Pfam" id="PF02141">
    <property type="entry name" value="DENN"/>
    <property type="match status" value="1"/>
</dbReference>
<evidence type="ECO:0000313" key="5">
    <source>
        <dbReference type="RefSeq" id="XP_013789446.1"/>
    </source>
</evidence>
<evidence type="ECO:0000256" key="1">
    <source>
        <dbReference type="ARBA" id="ARBA00022658"/>
    </source>
</evidence>
<name>A0ABM1BVF9_LIMPO</name>
<dbReference type="Gene3D" id="2.100.10.50">
    <property type="match status" value="1"/>
</dbReference>
<proteinExistence type="predicted"/>
<dbReference type="InterPro" id="IPR005112">
    <property type="entry name" value="dDENN_dom"/>
</dbReference>
<keyword evidence="1" id="KW-0344">Guanine-nucleotide releasing factor</keyword>
<organism evidence="4 5">
    <name type="scientific">Limulus polyphemus</name>
    <name type="common">Atlantic horseshoe crab</name>
    <dbReference type="NCBI Taxonomy" id="6850"/>
    <lineage>
        <taxon>Eukaryota</taxon>
        <taxon>Metazoa</taxon>
        <taxon>Ecdysozoa</taxon>
        <taxon>Arthropoda</taxon>
        <taxon>Chelicerata</taxon>
        <taxon>Merostomata</taxon>
        <taxon>Xiphosura</taxon>
        <taxon>Limulidae</taxon>
        <taxon>Limulus</taxon>
    </lineage>
</organism>
<dbReference type="PROSITE" id="PS51498">
    <property type="entry name" value="MABP"/>
    <property type="match status" value="1"/>
</dbReference>
<dbReference type="InterPro" id="IPR005113">
    <property type="entry name" value="uDENN_dom"/>
</dbReference>
<feature type="domain" description="UDENN" evidence="2">
    <location>
        <begin position="186"/>
        <end position="636"/>
    </location>
</feature>
<gene>
    <name evidence="5" type="primary">LOC106473311</name>
</gene>
<sequence>MEDKRVADYFVVAGLPDNPQPLEEFTHDGITPQTSHNLAPITDLTVIIHSQGETVPQGYTCIEKTPSGFPADLNHGSLRSPSIYLCYCRGRDKPPLVDIGVLYETKERVMADSQVVHTTPYGRPANVNNSGSRTFLTYRRASPTAPCNQLVVTDICIILSNKGETPPHAFCVINKTLNKGMVGSDVYICYKKSMNRPDLFCFKPAILGRYPLDNYENFHLPVSVPLFCLPMGATIECWPKVAQRPHPVFSTFVLTSDTAEKVYGAAVTFYEKYPEEKLSSICKSQLGYMTEDDRNKKGLHANKAICILSRWPFFDTFEKFLLFLHQTSITGPHRVPLERYISHFMMDVPFPSGQRPRILIQLADKTISLAQPEDNPLLLSGASFRQLLRNLGPDNCLNVFLLALTEQKILFHSLRPDVLTSVAEAVVTLIFPFHWQCPYIPLCPLGLADVLSAPLPFIVGVDSRYFDLHDPPQEVACVDLDTNNIFLAEEKKGLNSKLLPKRPARVLKNTLQVLSDKMRKMTWANKAHSLQEVSQTMAPMDHDFKMKKKEHQLELEIQEAFLRFMAAILKGFRSYLLPITRAPTVKATDPSSLFDGQGFIKSRDKAYHRFYSLLMKTQMFIRFIEERSFVSDKDVSLAFFDECTDKVDLSGELPDQHHLLESDEHQKSDRTVFITPPEPVGLPKDAEFTYQEFGTLNPKLFHKHPVKSLLSVGSTVSVQPSSPMARRTKQEIRAADRVAKKQAENPMLWAK</sequence>
<accession>A0ABM1BVF9</accession>
<dbReference type="SMART" id="SM00800">
    <property type="entry name" value="uDENN"/>
    <property type="match status" value="1"/>
</dbReference>
<reference evidence="5" key="1">
    <citation type="submission" date="2025-08" db="UniProtKB">
        <authorList>
            <consortium name="RefSeq"/>
        </authorList>
    </citation>
    <scope>IDENTIFICATION</scope>
    <source>
        <tissue evidence="5">Muscle</tissue>
    </source>
</reference>
<dbReference type="SMART" id="SM00799">
    <property type="entry name" value="DENN"/>
    <property type="match status" value="1"/>
</dbReference>
<evidence type="ECO:0000313" key="4">
    <source>
        <dbReference type="Proteomes" id="UP000694941"/>
    </source>
</evidence>
<dbReference type="PANTHER" id="PTHR12296">
    <property type="entry name" value="DENN DOMAIN-CONTAINING PROTEIN 4"/>
    <property type="match status" value="1"/>
</dbReference>
<dbReference type="Pfam" id="PF03455">
    <property type="entry name" value="dDENN"/>
    <property type="match status" value="1"/>
</dbReference>
<dbReference type="InterPro" id="IPR043153">
    <property type="entry name" value="DENN_C"/>
</dbReference>
<dbReference type="Proteomes" id="UP000694941">
    <property type="component" value="Unplaced"/>
</dbReference>
<protein>
    <submittedName>
        <fullName evidence="5">DENN domain-containing protein 4C-like</fullName>
    </submittedName>
</protein>
<evidence type="ECO:0000259" key="2">
    <source>
        <dbReference type="PROSITE" id="PS50211"/>
    </source>
</evidence>
<dbReference type="PROSITE" id="PS50211">
    <property type="entry name" value="DENN"/>
    <property type="match status" value="1"/>
</dbReference>
<dbReference type="SMART" id="SM00801">
    <property type="entry name" value="dDENN"/>
    <property type="match status" value="1"/>
</dbReference>
<dbReference type="Pfam" id="PF03456">
    <property type="entry name" value="uDENN"/>
    <property type="match status" value="1"/>
</dbReference>
<feature type="domain" description="MABP" evidence="3">
    <location>
        <begin position="38"/>
        <end position="194"/>
    </location>
</feature>
<dbReference type="InterPro" id="IPR037516">
    <property type="entry name" value="Tripartite_DENN"/>
</dbReference>
<dbReference type="InterPro" id="IPR051696">
    <property type="entry name" value="DENN_Domain_GEFs"/>
</dbReference>
<dbReference type="InterPro" id="IPR023341">
    <property type="entry name" value="MABP"/>
</dbReference>
<dbReference type="GeneID" id="106473311"/>
<dbReference type="Gene3D" id="3.40.50.11500">
    <property type="match status" value="1"/>
</dbReference>
<dbReference type="InterPro" id="IPR001194">
    <property type="entry name" value="cDENN_dom"/>
</dbReference>